<reference evidence="4 5" key="1">
    <citation type="submission" date="2018-08" db="EMBL/GenBank/DDBJ databases">
        <title>Microbacterium lemovicicum sp. nov., a bacterium isolated from a natural uranium-rich soil.</title>
        <authorList>
            <person name="ORTET P."/>
        </authorList>
    </citation>
    <scope>NUCLEOTIDE SEQUENCE [LARGE SCALE GENOMIC DNA]</scope>
    <source>
        <strain evidence="4 5">Viu22</strain>
    </source>
</reference>
<evidence type="ECO:0000256" key="1">
    <source>
        <dbReference type="SAM" id="MobiDB-lite"/>
    </source>
</evidence>
<dbReference type="AlphaFoldDB" id="A0A3S9WC67"/>
<proteinExistence type="predicted"/>
<accession>A0A3S9WC67</accession>
<feature type="compositionally biased region" description="Acidic residues" evidence="1">
    <location>
        <begin position="55"/>
        <end position="79"/>
    </location>
</feature>
<dbReference type="Gene3D" id="2.170.15.10">
    <property type="entry name" value="Proaerolysin, chain A, domain 3"/>
    <property type="match status" value="1"/>
</dbReference>
<dbReference type="Proteomes" id="UP000276888">
    <property type="component" value="Chromosome"/>
</dbReference>
<feature type="compositionally biased region" description="Low complexity" evidence="1">
    <location>
        <begin position="82"/>
        <end position="101"/>
    </location>
</feature>
<evidence type="ECO:0000313" key="4">
    <source>
        <dbReference type="EMBL" id="AZS37634.1"/>
    </source>
</evidence>
<keyword evidence="5" id="KW-1185">Reference proteome</keyword>
<keyword evidence="2" id="KW-0472">Membrane</keyword>
<evidence type="ECO:0000256" key="3">
    <source>
        <dbReference type="SAM" id="SignalP"/>
    </source>
</evidence>
<feature type="signal peptide" evidence="3">
    <location>
        <begin position="1"/>
        <end position="29"/>
    </location>
</feature>
<protein>
    <recommendedName>
        <fullName evidence="6">Gram-positive cocci surface proteins LPxTG domain-containing protein</fullName>
    </recommendedName>
</protein>
<feature type="region of interest" description="Disordered" evidence="1">
    <location>
        <begin position="30"/>
        <end position="101"/>
    </location>
</feature>
<evidence type="ECO:0000313" key="5">
    <source>
        <dbReference type="Proteomes" id="UP000276888"/>
    </source>
</evidence>
<name>A0A3S9WC67_9MICO</name>
<evidence type="ECO:0008006" key="6">
    <source>
        <dbReference type="Google" id="ProtNLM"/>
    </source>
</evidence>
<evidence type="ECO:0000256" key="2">
    <source>
        <dbReference type="SAM" id="Phobius"/>
    </source>
</evidence>
<keyword evidence="2" id="KW-1133">Transmembrane helix</keyword>
<sequence length="676" mass="70761">MQRRAGILGATAVIVLAVQLGIAAPAAIAAEPSREQAAASDTAPDSTPSDPSDGATEEPAADAMPVDEAEPTEETDQSSDDAAATPAMEAAPLEEAASDDVAAAADDVEWPTIGEYRGRIDVNLRLDMVTLGQGTVASQAWRTSAPPALSASADDVFRTWGTYQFNGGQQTGVSTVVDYPILTLGQPTGYYASLSTSLTVNRGLGQTASCTIKQGRDGAALSDGPFRCEADAASGPVEGGVAIAKATFSIAINPYVRTSGIITTAKNTQGRSISLKYVTQTNNGAGYSTPPQATIDDANPSNFDDIIRWTDQPDELDRAKRVFAYQIIDDSPVKQWVIGFSQNSRGAIYRGASECFITDQDPTLPNEGLLTLHHVDVSAYTCDITSTGPVAGDRQHYSATFTVARRVMTTIDSTTAESRQRQFELLGRLCKNDASNCGVTMTTAELVTIGGDGTLPGSAGVANPSDTERATDVTVTAADSATVAFGVEDSVTVEAGFPALGTKVSATLKFSFNHSATTSRSVSQKVTVPLNPWSVGWVSDAQTVRQVKGSFVLRDGDRYFELTNATANMLDTDVPRTFYPKQRPMTQAERDKAHLGATYDPVTDTVIPLADIQPAPTVPVTSPTPQPAASTPARALAATGAPTAPTAIAGIAGAVLLAGGGLLLMLRRRRNVTRSS</sequence>
<dbReference type="KEGG" id="mlv:CVS47_02275"/>
<feature type="transmembrane region" description="Helical" evidence="2">
    <location>
        <begin position="647"/>
        <end position="666"/>
    </location>
</feature>
<gene>
    <name evidence="4" type="ORF">CVS47_02275</name>
</gene>
<keyword evidence="3" id="KW-0732">Signal</keyword>
<organism evidence="4 5">
    <name type="scientific">Microbacterium lemovicicum</name>
    <dbReference type="NCBI Taxonomy" id="1072463"/>
    <lineage>
        <taxon>Bacteria</taxon>
        <taxon>Bacillati</taxon>
        <taxon>Actinomycetota</taxon>
        <taxon>Actinomycetes</taxon>
        <taxon>Micrococcales</taxon>
        <taxon>Microbacteriaceae</taxon>
        <taxon>Microbacterium</taxon>
    </lineage>
</organism>
<dbReference type="EMBL" id="CP031423">
    <property type="protein sequence ID" value="AZS37634.1"/>
    <property type="molecule type" value="Genomic_DNA"/>
</dbReference>
<keyword evidence="2" id="KW-0812">Transmembrane</keyword>
<feature type="chain" id="PRO_5019189912" description="Gram-positive cocci surface proteins LPxTG domain-containing protein" evidence="3">
    <location>
        <begin position="30"/>
        <end position="676"/>
    </location>
</feature>
<dbReference type="RefSeq" id="WP_127096169.1">
    <property type="nucleotide sequence ID" value="NZ_CP031423.1"/>
</dbReference>